<dbReference type="EC" id="2.7.13.3" evidence="2"/>
<keyword evidence="7" id="KW-0812">Transmembrane</keyword>
<feature type="transmembrane region" description="Helical" evidence="7">
    <location>
        <begin position="21"/>
        <end position="42"/>
    </location>
</feature>
<accession>A0AAE3QJ94</accession>
<dbReference type="InterPro" id="IPR005467">
    <property type="entry name" value="His_kinase_dom"/>
</dbReference>
<dbReference type="RefSeq" id="WP_313976949.1">
    <property type="nucleotide sequence ID" value="NZ_JASJOS010000003.1"/>
</dbReference>
<keyword evidence="6" id="KW-0902">Two-component regulatory system</keyword>
<dbReference type="AlphaFoldDB" id="A0AAE3QJ94"/>
<dbReference type="SMART" id="SM00387">
    <property type="entry name" value="HATPase_c"/>
    <property type="match status" value="1"/>
</dbReference>
<dbReference type="PRINTS" id="PR00344">
    <property type="entry name" value="BCTRLSENSOR"/>
</dbReference>
<reference evidence="9" key="1">
    <citation type="submission" date="2023-05" db="EMBL/GenBank/DDBJ databases">
        <authorList>
            <person name="Zhang X."/>
        </authorList>
    </citation>
    <scope>NUCLEOTIDE SEQUENCE</scope>
    <source>
        <strain evidence="9">YF14B1</strain>
    </source>
</reference>
<comment type="catalytic activity">
    <reaction evidence="1">
        <text>ATP + protein L-histidine = ADP + protein N-phospho-L-histidine.</text>
        <dbReference type="EC" id="2.7.13.3"/>
    </reaction>
</comment>
<dbReference type="Proteomes" id="UP001241110">
    <property type="component" value="Unassembled WGS sequence"/>
</dbReference>
<evidence type="ECO:0000256" key="6">
    <source>
        <dbReference type="ARBA" id="ARBA00023012"/>
    </source>
</evidence>
<keyword evidence="7" id="KW-1133">Transmembrane helix</keyword>
<name>A0AAE3QJ94_9BACT</name>
<dbReference type="PANTHER" id="PTHR43711:SF1">
    <property type="entry name" value="HISTIDINE KINASE 1"/>
    <property type="match status" value="1"/>
</dbReference>
<keyword evidence="7" id="KW-0472">Membrane</keyword>
<evidence type="ECO:0000256" key="7">
    <source>
        <dbReference type="SAM" id="Phobius"/>
    </source>
</evidence>
<dbReference type="SMART" id="SM00388">
    <property type="entry name" value="HisKA"/>
    <property type="match status" value="1"/>
</dbReference>
<feature type="transmembrane region" description="Helical" evidence="7">
    <location>
        <begin position="181"/>
        <end position="203"/>
    </location>
</feature>
<dbReference type="SUPFAM" id="SSF47384">
    <property type="entry name" value="Homodimeric domain of signal transducing histidine kinase"/>
    <property type="match status" value="1"/>
</dbReference>
<keyword evidence="5 9" id="KW-0418">Kinase</keyword>
<proteinExistence type="predicted"/>
<evidence type="ECO:0000256" key="1">
    <source>
        <dbReference type="ARBA" id="ARBA00000085"/>
    </source>
</evidence>
<dbReference type="InterPro" id="IPR004358">
    <property type="entry name" value="Sig_transdc_His_kin-like_C"/>
</dbReference>
<dbReference type="InterPro" id="IPR036097">
    <property type="entry name" value="HisK_dim/P_sf"/>
</dbReference>
<dbReference type="SUPFAM" id="SSF55874">
    <property type="entry name" value="ATPase domain of HSP90 chaperone/DNA topoisomerase II/histidine kinase"/>
    <property type="match status" value="1"/>
</dbReference>
<keyword evidence="4" id="KW-0808">Transferase</keyword>
<organism evidence="9 10">
    <name type="scientific">Xanthocytophaga flava</name>
    <dbReference type="NCBI Taxonomy" id="3048013"/>
    <lineage>
        <taxon>Bacteria</taxon>
        <taxon>Pseudomonadati</taxon>
        <taxon>Bacteroidota</taxon>
        <taxon>Cytophagia</taxon>
        <taxon>Cytophagales</taxon>
        <taxon>Rhodocytophagaceae</taxon>
        <taxon>Xanthocytophaga</taxon>
    </lineage>
</organism>
<dbReference type="PROSITE" id="PS50109">
    <property type="entry name" value="HIS_KIN"/>
    <property type="match status" value="1"/>
</dbReference>
<sequence>MKKIIEVFNKFISVKNPPKNRLILIALLVVTVILAVVLRLSYKSFYNQDSDLEKMMASQEVINDTEKLMHTILLNEATRVAYTHNKQKDSIDYQNVENLIDTIALRVVTDPYQTVNITALGELVTDRREKIKQNQSLKKNTLTDSVYVVKIKETAAQLVELETLKMNNFRRAAIEQQKRSLYLNIVSVSIALLFGLVSLFIFFRDREERLKVESNLTELNLNKDKFFSIISHDLRGPTSNIVRLSEFLLEPNLAETDQKSMTLHLHKAAQNLQKLLENLLSWAKFQMGRLDFMPAPVDLYNLTNESVAQIATMAADKAIVIKNQVSPRTYAFADDQMIMMVLRNLLVNAIKFTNQSGTVKIQAKETPEQVEISVIDNGIGMDADTTDKLFQLGNHFTTLGTSNEKGSGLGLILCMELLEKNNGTIRVTSEQGKGSVFTFSLPKLGR</sequence>
<evidence type="ECO:0000313" key="9">
    <source>
        <dbReference type="EMBL" id="MDJ1480352.1"/>
    </source>
</evidence>
<evidence type="ECO:0000256" key="5">
    <source>
        <dbReference type="ARBA" id="ARBA00022777"/>
    </source>
</evidence>
<dbReference type="InterPro" id="IPR003661">
    <property type="entry name" value="HisK_dim/P_dom"/>
</dbReference>
<evidence type="ECO:0000313" key="10">
    <source>
        <dbReference type="Proteomes" id="UP001241110"/>
    </source>
</evidence>
<comment type="caution">
    <text evidence="9">The sequence shown here is derived from an EMBL/GenBank/DDBJ whole genome shotgun (WGS) entry which is preliminary data.</text>
</comment>
<dbReference type="InterPro" id="IPR050736">
    <property type="entry name" value="Sensor_HK_Regulatory"/>
</dbReference>
<dbReference type="EMBL" id="JASJOS010000003">
    <property type="protein sequence ID" value="MDJ1480352.1"/>
    <property type="molecule type" value="Genomic_DNA"/>
</dbReference>
<dbReference type="PANTHER" id="PTHR43711">
    <property type="entry name" value="TWO-COMPONENT HISTIDINE KINASE"/>
    <property type="match status" value="1"/>
</dbReference>
<dbReference type="InterPro" id="IPR036890">
    <property type="entry name" value="HATPase_C_sf"/>
</dbReference>
<dbReference type="Gene3D" id="1.10.287.130">
    <property type="match status" value="1"/>
</dbReference>
<dbReference type="Pfam" id="PF02518">
    <property type="entry name" value="HATPase_c"/>
    <property type="match status" value="1"/>
</dbReference>
<evidence type="ECO:0000256" key="2">
    <source>
        <dbReference type="ARBA" id="ARBA00012438"/>
    </source>
</evidence>
<evidence type="ECO:0000256" key="3">
    <source>
        <dbReference type="ARBA" id="ARBA00022553"/>
    </source>
</evidence>
<evidence type="ECO:0000259" key="8">
    <source>
        <dbReference type="PROSITE" id="PS50109"/>
    </source>
</evidence>
<dbReference type="CDD" id="cd00075">
    <property type="entry name" value="HATPase"/>
    <property type="match status" value="1"/>
</dbReference>
<dbReference type="InterPro" id="IPR003594">
    <property type="entry name" value="HATPase_dom"/>
</dbReference>
<protein>
    <recommendedName>
        <fullName evidence="2">histidine kinase</fullName>
        <ecNumber evidence="2">2.7.13.3</ecNumber>
    </recommendedName>
</protein>
<dbReference type="FunFam" id="3.30.565.10:FF:000006">
    <property type="entry name" value="Sensor histidine kinase WalK"/>
    <property type="match status" value="1"/>
</dbReference>
<keyword evidence="3" id="KW-0597">Phosphoprotein</keyword>
<feature type="domain" description="Histidine kinase" evidence="8">
    <location>
        <begin position="229"/>
        <end position="445"/>
    </location>
</feature>
<dbReference type="CDD" id="cd00082">
    <property type="entry name" value="HisKA"/>
    <property type="match status" value="1"/>
</dbReference>
<gene>
    <name evidence="9" type="ORF">QNI16_07640</name>
</gene>
<evidence type="ECO:0000256" key="4">
    <source>
        <dbReference type="ARBA" id="ARBA00022679"/>
    </source>
</evidence>
<dbReference type="GO" id="GO:0000155">
    <property type="term" value="F:phosphorelay sensor kinase activity"/>
    <property type="evidence" value="ECO:0007669"/>
    <property type="project" value="InterPro"/>
</dbReference>
<dbReference type="Gene3D" id="3.30.565.10">
    <property type="entry name" value="Histidine kinase-like ATPase, C-terminal domain"/>
    <property type="match status" value="1"/>
</dbReference>